<name>A0ABV9XGW6_9ACTN</name>
<dbReference type="EMBL" id="JBHSJD010000013">
    <property type="protein sequence ID" value="MFC5023978.1"/>
    <property type="molecule type" value="Genomic_DNA"/>
</dbReference>
<accession>A0ABV9XGW6</accession>
<dbReference type="SUPFAM" id="SSF53187">
    <property type="entry name" value="Zn-dependent exopeptidases"/>
    <property type="match status" value="1"/>
</dbReference>
<dbReference type="NCBIfam" id="NF005914">
    <property type="entry name" value="PRK07907.1"/>
    <property type="match status" value="1"/>
</dbReference>
<evidence type="ECO:0000256" key="2">
    <source>
        <dbReference type="ARBA" id="ARBA00022723"/>
    </source>
</evidence>
<dbReference type="RefSeq" id="WP_345693826.1">
    <property type="nucleotide sequence ID" value="NZ_BAABIT010000001.1"/>
</dbReference>
<dbReference type="InterPro" id="IPR051458">
    <property type="entry name" value="Cyt/Met_Dipeptidase"/>
</dbReference>
<gene>
    <name evidence="5" type="ORF">ACFPM3_17735</name>
</gene>
<sequence length="468" mass="49218">MRTTSTPGLDAGPRLDPARCADAVQALMPRLRRELAELVALRSVAGDGPEPSPDCEAAARWVADAFAAEGFAVRQLRTDDGNATVIGRLPGPPGAREVVLYAHYDVVSEGDADRWTSPPFTLTERDGRWYGRGAADCKGNLLMHLAALRALRAARPEGGPPPVSLTVLVEGSEERGRGSLERLLAERPELMAPDAVLVADSGNFEAGVPTLTTSLRGMAVAEVTVSTLRGDLHSGQFGGPVPDAMTALVRVLASLHDEHGDTAVAGLEPPVPPADPADYPEDRLRQDAGLLDGVRLMGTGSPAQRLWTRPSATVLAIDGPAPHEAVPALRASAKALVSLRLPPGTDPAHAHDVLAAHLRRAVPFGARLDITRITTGASFRGRTDGPAHRAMSDAMAEAYGREPLVIGAGGSIALCSTLQRLHPDAEILLFGVEDPEARIHAPDESVNPGDIAATALAEALFLDRFAHI</sequence>
<dbReference type="InterPro" id="IPR011650">
    <property type="entry name" value="Peptidase_M20_dimer"/>
</dbReference>
<feature type="domain" description="Peptidase M20 dimerisation" evidence="4">
    <location>
        <begin position="215"/>
        <end position="362"/>
    </location>
</feature>
<protein>
    <submittedName>
        <fullName evidence="5">Dipeptidase</fullName>
    </submittedName>
</protein>
<evidence type="ECO:0000313" key="6">
    <source>
        <dbReference type="Proteomes" id="UP001595829"/>
    </source>
</evidence>
<dbReference type="Pfam" id="PF01546">
    <property type="entry name" value="Peptidase_M20"/>
    <property type="match status" value="1"/>
</dbReference>
<dbReference type="PANTHER" id="PTHR43270:SF12">
    <property type="entry name" value="SUCCINYL-DIAMINOPIMELATE DESUCCINYLASE"/>
    <property type="match status" value="1"/>
</dbReference>
<organism evidence="5 6">
    <name type="scientific">Streptomyces coeruleoprunus</name>
    <dbReference type="NCBI Taxonomy" id="285563"/>
    <lineage>
        <taxon>Bacteria</taxon>
        <taxon>Bacillati</taxon>
        <taxon>Actinomycetota</taxon>
        <taxon>Actinomycetes</taxon>
        <taxon>Kitasatosporales</taxon>
        <taxon>Streptomycetaceae</taxon>
        <taxon>Streptomyces</taxon>
    </lineage>
</organism>
<keyword evidence="1" id="KW-0645">Protease</keyword>
<dbReference type="PANTHER" id="PTHR43270">
    <property type="entry name" value="BETA-ALA-HIS DIPEPTIDASE"/>
    <property type="match status" value="1"/>
</dbReference>
<dbReference type="Gene3D" id="3.30.70.360">
    <property type="match status" value="1"/>
</dbReference>
<proteinExistence type="predicted"/>
<keyword evidence="2" id="KW-0479">Metal-binding</keyword>
<keyword evidence="3" id="KW-0378">Hydrolase</keyword>
<evidence type="ECO:0000256" key="3">
    <source>
        <dbReference type="ARBA" id="ARBA00022801"/>
    </source>
</evidence>
<keyword evidence="6" id="KW-1185">Reference proteome</keyword>
<dbReference type="Proteomes" id="UP001595829">
    <property type="component" value="Unassembled WGS sequence"/>
</dbReference>
<evidence type="ECO:0000256" key="1">
    <source>
        <dbReference type="ARBA" id="ARBA00022670"/>
    </source>
</evidence>
<evidence type="ECO:0000313" key="5">
    <source>
        <dbReference type="EMBL" id="MFC5023978.1"/>
    </source>
</evidence>
<dbReference type="Gene3D" id="3.40.630.10">
    <property type="entry name" value="Zn peptidases"/>
    <property type="match status" value="1"/>
</dbReference>
<reference evidence="6" key="1">
    <citation type="journal article" date="2019" name="Int. J. Syst. Evol. Microbiol.">
        <title>The Global Catalogue of Microorganisms (GCM) 10K type strain sequencing project: providing services to taxonomists for standard genome sequencing and annotation.</title>
        <authorList>
            <consortium name="The Broad Institute Genomics Platform"/>
            <consortium name="The Broad Institute Genome Sequencing Center for Infectious Disease"/>
            <person name="Wu L."/>
            <person name="Ma J."/>
        </authorList>
    </citation>
    <scope>NUCLEOTIDE SEQUENCE [LARGE SCALE GENOMIC DNA]</scope>
    <source>
        <strain evidence="6">CGMCC 4.1648</strain>
    </source>
</reference>
<comment type="caution">
    <text evidence="5">The sequence shown here is derived from an EMBL/GenBank/DDBJ whole genome shotgun (WGS) entry which is preliminary data.</text>
</comment>
<dbReference type="Pfam" id="PF07687">
    <property type="entry name" value="M20_dimer"/>
    <property type="match status" value="1"/>
</dbReference>
<dbReference type="InterPro" id="IPR002933">
    <property type="entry name" value="Peptidase_M20"/>
</dbReference>
<evidence type="ECO:0000259" key="4">
    <source>
        <dbReference type="Pfam" id="PF07687"/>
    </source>
</evidence>